<protein>
    <submittedName>
        <fullName evidence="1">Uncharacterized protein</fullName>
    </submittedName>
</protein>
<reference key="2">
    <citation type="submission" date="2011-10" db="EMBL/GenBank/DDBJ databases">
        <title>The genome and transcriptome sequence of Clonorchis sinensis provide insights into the carcinogenic liver fluke.</title>
        <authorList>
            <person name="Wang X."/>
            <person name="Huang Y."/>
            <person name="Chen W."/>
            <person name="Liu H."/>
            <person name="Guo L."/>
            <person name="Chen Y."/>
            <person name="Luo F."/>
            <person name="Zhou W."/>
            <person name="Sun J."/>
            <person name="Mao Q."/>
            <person name="Liang P."/>
            <person name="Zhou C."/>
            <person name="Tian Y."/>
            <person name="Men J."/>
            <person name="Lv X."/>
            <person name="Huang L."/>
            <person name="Zhou J."/>
            <person name="Hu Y."/>
            <person name="Li R."/>
            <person name="Zhang F."/>
            <person name="Lei H."/>
            <person name="Li X."/>
            <person name="Hu X."/>
            <person name="Liang C."/>
            <person name="Xu J."/>
            <person name="Wu Z."/>
            <person name="Yu X."/>
        </authorList>
    </citation>
    <scope>NUCLEOTIDE SEQUENCE</scope>
    <source>
        <strain>Henan</strain>
    </source>
</reference>
<dbReference type="Proteomes" id="UP000008909">
    <property type="component" value="Unassembled WGS sequence"/>
</dbReference>
<dbReference type="AlphaFoldDB" id="G7YE58"/>
<dbReference type="EMBL" id="DF143129">
    <property type="protein sequence ID" value="GAA51241.1"/>
    <property type="molecule type" value="Genomic_DNA"/>
</dbReference>
<organism evidence="1 2">
    <name type="scientific">Clonorchis sinensis</name>
    <name type="common">Chinese liver fluke</name>
    <dbReference type="NCBI Taxonomy" id="79923"/>
    <lineage>
        <taxon>Eukaryota</taxon>
        <taxon>Metazoa</taxon>
        <taxon>Spiralia</taxon>
        <taxon>Lophotrochozoa</taxon>
        <taxon>Platyhelminthes</taxon>
        <taxon>Trematoda</taxon>
        <taxon>Digenea</taxon>
        <taxon>Opisthorchiida</taxon>
        <taxon>Opisthorchiata</taxon>
        <taxon>Opisthorchiidae</taxon>
        <taxon>Clonorchis</taxon>
    </lineage>
</organism>
<proteinExistence type="predicted"/>
<gene>
    <name evidence="1" type="ORF">CLF_105759</name>
</gene>
<evidence type="ECO:0000313" key="1">
    <source>
        <dbReference type="EMBL" id="GAA51241.1"/>
    </source>
</evidence>
<name>G7YE58_CLOSI</name>
<dbReference type="InParanoid" id="G7YE58"/>
<keyword evidence="2" id="KW-1185">Reference proteome</keyword>
<evidence type="ECO:0000313" key="2">
    <source>
        <dbReference type="Proteomes" id="UP000008909"/>
    </source>
</evidence>
<sequence length="50" mass="5602">MKVVNSPASSCSRMKFPFELIRQSIPSHNSVLRTDKFLTAAFDSSNKQTV</sequence>
<accession>G7YE58</accession>
<reference evidence="1" key="1">
    <citation type="journal article" date="2011" name="Genome Biol.">
        <title>The draft genome of the carcinogenic human liver fluke Clonorchis sinensis.</title>
        <authorList>
            <person name="Wang X."/>
            <person name="Chen W."/>
            <person name="Huang Y."/>
            <person name="Sun J."/>
            <person name="Men J."/>
            <person name="Liu H."/>
            <person name="Luo F."/>
            <person name="Guo L."/>
            <person name="Lv X."/>
            <person name="Deng C."/>
            <person name="Zhou C."/>
            <person name="Fan Y."/>
            <person name="Li X."/>
            <person name="Huang L."/>
            <person name="Hu Y."/>
            <person name="Liang C."/>
            <person name="Hu X."/>
            <person name="Xu J."/>
            <person name="Yu X."/>
        </authorList>
    </citation>
    <scope>NUCLEOTIDE SEQUENCE [LARGE SCALE GENOMIC DNA]</scope>
    <source>
        <strain evidence="1">Henan</strain>
    </source>
</reference>